<evidence type="ECO:0000313" key="1">
    <source>
        <dbReference type="EMBL" id="MDA0140186.1"/>
    </source>
</evidence>
<reference evidence="1" key="1">
    <citation type="submission" date="2022-10" db="EMBL/GenBank/DDBJ databases">
        <title>The WGS of Solirubrobacter sp. CPCC 204708.</title>
        <authorList>
            <person name="Jiang Z."/>
        </authorList>
    </citation>
    <scope>NUCLEOTIDE SEQUENCE</scope>
    <source>
        <strain evidence="1">CPCC 204708</strain>
    </source>
</reference>
<gene>
    <name evidence="1" type="ORF">OJ962_21995</name>
</gene>
<proteinExistence type="predicted"/>
<accession>A0ABT4RNP9</accession>
<keyword evidence="2" id="KW-1185">Reference proteome</keyword>
<sequence>MRPVGEVSFVPRAVLEVERGDAVATCWLGEESACLLVSDVLLELEPDEVELALLRAAGARELPTPEAEPRGYAPGALATAIAAGEFEAHWRIGSVEVLEDASGSWGVFPQTGFVWLHPVSAEWIFAAVRHEVEPRA</sequence>
<evidence type="ECO:0000313" key="2">
    <source>
        <dbReference type="Proteomes" id="UP001147700"/>
    </source>
</evidence>
<dbReference type="Proteomes" id="UP001147700">
    <property type="component" value="Unassembled WGS sequence"/>
</dbReference>
<comment type="caution">
    <text evidence="1">The sequence shown here is derived from an EMBL/GenBank/DDBJ whole genome shotgun (WGS) entry which is preliminary data.</text>
</comment>
<dbReference type="EMBL" id="JAPCID010000035">
    <property type="protein sequence ID" value="MDA0140186.1"/>
    <property type="molecule type" value="Genomic_DNA"/>
</dbReference>
<protein>
    <submittedName>
        <fullName evidence="1">Uncharacterized protein</fullName>
    </submittedName>
</protein>
<organism evidence="1 2">
    <name type="scientific">Solirubrobacter deserti</name>
    <dbReference type="NCBI Taxonomy" id="2282478"/>
    <lineage>
        <taxon>Bacteria</taxon>
        <taxon>Bacillati</taxon>
        <taxon>Actinomycetota</taxon>
        <taxon>Thermoleophilia</taxon>
        <taxon>Solirubrobacterales</taxon>
        <taxon>Solirubrobacteraceae</taxon>
        <taxon>Solirubrobacter</taxon>
    </lineage>
</organism>
<name>A0ABT4RNP9_9ACTN</name>
<dbReference type="RefSeq" id="WP_202952551.1">
    <property type="nucleotide sequence ID" value="NZ_JAPCID010000035.1"/>
</dbReference>